<evidence type="ECO:0000313" key="3">
    <source>
        <dbReference type="Proteomes" id="UP000076577"/>
    </source>
</evidence>
<protein>
    <recommendedName>
        <fullName evidence="1">NadR/Ttd14 AAA domain-containing protein</fullName>
    </recommendedName>
</protein>
<proteinExistence type="predicted"/>
<feature type="domain" description="NadR/Ttd14 AAA" evidence="1">
    <location>
        <begin position="2"/>
        <end position="151"/>
    </location>
</feature>
<dbReference type="STRING" id="989403.SAMN05421798_101166"/>
<dbReference type="PATRIC" id="fig|989403.3.peg.4154"/>
<dbReference type="SUPFAM" id="SSF52540">
    <property type="entry name" value="P-loop containing nucleoside triphosphate hydrolases"/>
    <property type="match status" value="1"/>
</dbReference>
<accession>A0A165ULE6</accession>
<dbReference type="InterPro" id="IPR027417">
    <property type="entry name" value="P-loop_NTPase"/>
</dbReference>
<dbReference type="Proteomes" id="UP000076577">
    <property type="component" value="Unassembled WGS sequence"/>
</dbReference>
<organism evidence="2 3">
    <name type="scientific">Pseudovibrio axinellae</name>
    <dbReference type="NCBI Taxonomy" id="989403"/>
    <lineage>
        <taxon>Bacteria</taxon>
        <taxon>Pseudomonadati</taxon>
        <taxon>Pseudomonadota</taxon>
        <taxon>Alphaproteobacteria</taxon>
        <taxon>Hyphomicrobiales</taxon>
        <taxon>Stappiaceae</taxon>
        <taxon>Pseudovibrio</taxon>
    </lineage>
</organism>
<gene>
    <name evidence="2" type="ORF">PsAD2_03814</name>
</gene>
<reference evidence="2 3" key="1">
    <citation type="journal article" date="2016" name="Front. Microbiol.">
        <title>Comparative Genomic Analysis Reveals a Diverse Repertoire of Genes Involved in Prokaryote-Eukaryote Interactions within the Pseudovibrio Genus.</title>
        <authorList>
            <person name="Romano S."/>
            <person name="Fernandez-Guerra A."/>
            <person name="Reen F.J."/>
            <person name="Glockner F.O."/>
            <person name="Crowley S.P."/>
            <person name="O'Sullivan O."/>
            <person name="Cotter P.D."/>
            <person name="Adams C."/>
            <person name="Dobson A.D."/>
            <person name="O'Gara F."/>
        </authorList>
    </citation>
    <scope>NUCLEOTIDE SEQUENCE [LARGE SCALE GENOMIC DNA]</scope>
    <source>
        <strain evidence="2 3">Ad2</strain>
    </source>
</reference>
<dbReference type="RefSeq" id="WP_068009527.1">
    <property type="nucleotide sequence ID" value="NZ_FOFM01000001.1"/>
</dbReference>
<comment type="caution">
    <text evidence="2">The sequence shown here is derived from an EMBL/GenBank/DDBJ whole genome shotgun (WGS) entry which is preliminary data.</text>
</comment>
<evidence type="ECO:0000313" key="2">
    <source>
        <dbReference type="EMBL" id="KZL12509.1"/>
    </source>
</evidence>
<evidence type="ECO:0000259" key="1">
    <source>
        <dbReference type="Pfam" id="PF13521"/>
    </source>
</evidence>
<keyword evidence="3" id="KW-1185">Reference proteome</keyword>
<dbReference type="AlphaFoldDB" id="A0A165ULE6"/>
<dbReference type="Pfam" id="PF13521">
    <property type="entry name" value="AAA_28"/>
    <property type="match status" value="1"/>
</dbReference>
<name>A0A165ULE6_9HYPH</name>
<dbReference type="InterPro" id="IPR038727">
    <property type="entry name" value="NadR/Ttd14_AAA_dom"/>
</dbReference>
<dbReference type="OrthoDB" id="7351510at2"/>
<sequence length="182" mass="20766">MRIAVTGTHGSGKTTLQEDFVDQHQAYEVVQEPYWELAQQGVMFAQQPSIDDFMEQLNHNLQSILSAEHEQDIIFDRCPLDFIAYLEVLSEREGAQWEPSGQLLVRIEKALAALDLIIFLPLSTPDEITAQIEEVELRHQTDERLKQIIRDDTLGMLELLPRLVELSGSRNQRTAALSKLIL</sequence>
<dbReference type="EMBL" id="LMCB01000098">
    <property type="protein sequence ID" value="KZL12509.1"/>
    <property type="molecule type" value="Genomic_DNA"/>
</dbReference>
<dbReference type="Gene3D" id="3.40.50.300">
    <property type="entry name" value="P-loop containing nucleotide triphosphate hydrolases"/>
    <property type="match status" value="1"/>
</dbReference>